<dbReference type="AlphaFoldDB" id="A0A1I4ZPF7"/>
<evidence type="ECO:0000313" key="6">
    <source>
        <dbReference type="Proteomes" id="UP000198575"/>
    </source>
</evidence>
<feature type="transmembrane region" description="Helical" evidence="3">
    <location>
        <begin position="163"/>
        <end position="187"/>
    </location>
</feature>
<keyword evidence="3" id="KW-0812">Transmembrane</keyword>
<accession>A0A1I4ZPF7</accession>
<keyword evidence="3" id="KW-1133">Transmembrane helix</keyword>
<dbReference type="Pfam" id="PF00486">
    <property type="entry name" value="Trans_reg_C"/>
    <property type="match status" value="1"/>
</dbReference>
<evidence type="ECO:0000256" key="3">
    <source>
        <dbReference type="SAM" id="Phobius"/>
    </source>
</evidence>
<dbReference type="GO" id="GO:0003677">
    <property type="term" value="F:DNA binding"/>
    <property type="evidence" value="ECO:0007669"/>
    <property type="project" value="UniProtKB-UniRule"/>
</dbReference>
<dbReference type="InterPro" id="IPR036388">
    <property type="entry name" value="WH-like_DNA-bd_sf"/>
</dbReference>
<dbReference type="SUPFAM" id="SSF46894">
    <property type="entry name" value="C-terminal effector domain of the bipartite response regulators"/>
    <property type="match status" value="1"/>
</dbReference>
<feature type="DNA-binding region" description="OmpR/PhoB-type" evidence="2">
    <location>
        <begin position="20"/>
        <end position="118"/>
    </location>
</feature>
<feature type="domain" description="OmpR/PhoB-type" evidence="4">
    <location>
        <begin position="20"/>
        <end position="118"/>
    </location>
</feature>
<dbReference type="GO" id="GO:0006355">
    <property type="term" value="P:regulation of DNA-templated transcription"/>
    <property type="evidence" value="ECO:0007669"/>
    <property type="project" value="InterPro"/>
</dbReference>
<keyword evidence="3" id="KW-0472">Membrane</keyword>
<evidence type="ECO:0000256" key="2">
    <source>
        <dbReference type="PROSITE-ProRule" id="PRU01091"/>
    </source>
</evidence>
<protein>
    <submittedName>
        <fullName evidence="5">Transcriptional regulatory protein, C terminal</fullName>
    </submittedName>
</protein>
<sequence length="193" mass="20432">MSCATNAAEAPVPVAGLPRVTQFRFHDLVIDLAARTLSRQGTPLAVQPRAFDVIAYLLVHRGRAVGRDELISGVWGRVDISDSALAQAIRVARRTLGDSGERQQTIRTVFGFGYQWVADPGEAGDEAIGVLREVAVPTVLPFAPVGGAATGTGRPNRDRLHKVMLVVLLTLATCGAFAVGSAVATLIEHMQAP</sequence>
<dbReference type="SMART" id="SM00862">
    <property type="entry name" value="Trans_reg_C"/>
    <property type="match status" value="1"/>
</dbReference>
<dbReference type="InterPro" id="IPR001867">
    <property type="entry name" value="OmpR/PhoB-type_DNA-bd"/>
</dbReference>
<dbReference type="STRING" id="578942.SAMN05216289_12745"/>
<dbReference type="GO" id="GO:0000160">
    <property type="term" value="P:phosphorelay signal transduction system"/>
    <property type="evidence" value="ECO:0007669"/>
    <property type="project" value="InterPro"/>
</dbReference>
<dbReference type="Proteomes" id="UP000198575">
    <property type="component" value="Unassembled WGS sequence"/>
</dbReference>
<dbReference type="PROSITE" id="PS51755">
    <property type="entry name" value="OMPR_PHOB"/>
    <property type="match status" value="1"/>
</dbReference>
<reference evidence="5 6" key="1">
    <citation type="submission" date="2016-10" db="EMBL/GenBank/DDBJ databases">
        <authorList>
            <person name="de Groot N.N."/>
        </authorList>
    </citation>
    <scope>NUCLEOTIDE SEQUENCE [LARGE SCALE GENOMIC DNA]</scope>
    <source>
        <strain evidence="5 6">CGMCC 1.7659</strain>
    </source>
</reference>
<dbReference type="EMBL" id="FOVF01000027">
    <property type="protein sequence ID" value="SFN51869.1"/>
    <property type="molecule type" value="Genomic_DNA"/>
</dbReference>
<proteinExistence type="predicted"/>
<dbReference type="CDD" id="cd00383">
    <property type="entry name" value="trans_reg_C"/>
    <property type="match status" value="1"/>
</dbReference>
<name>A0A1I4ZPF7_9GAMM</name>
<evidence type="ECO:0000313" key="5">
    <source>
        <dbReference type="EMBL" id="SFN51869.1"/>
    </source>
</evidence>
<evidence type="ECO:0000256" key="1">
    <source>
        <dbReference type="ARBA" id="ARBA00023125"/>
    </source>
</evidence>
<dbReference type="Gene3D" id="1.10.10.10">
    <property type="entry name" value="Winged helix-like DNA-binding domain superfamily/Winged helix DNA-binding domain"/>
    <property type="match status" value="1"/>
</dbReference>
<dbReference type="RefSeq" id="WP_092409617.1">
    <property type="nucleotide sequence ID" value="NZ_FOVF01000027.1"/>
</dbReference>
<dbReference type="OrthoDB" id="1971692at2"/>
<evidence type="ECO:0000259" key="4">
    <source>
        <dbReference type="PROSITE" id="PS51755"/>
    </source>
</evidence>
<gene>
    <name evidence="5" type="ORF">SAMN05216289_12745</name>
</gene>
<keyword evidence="1 2" id="KW-0238">DNA-binding</keyword>
<keyword evidence="6" id="KW-1185">Reference proteome</keyword>
<dbReference type="InterPro" id="IPR016032">
    <property type="entry name" value="Sig_transdc_resp-reg_C-effctor"/>
</dbReference>
<organism evidence="5 6">
    <name type="scientific">Dokdonella immobilis</name>
    <dbReference type="NCBI Taxonomy" id="578942"/>
    <lineage>
        <taxon>Bacteria</taxon>
        <taxon>Pseudomonadati</taxon>
        <taxon>Pseudomonadota</taxon>
        <taxon>Gammaproteobacteria</taxon>
        <taxon>Lysobacterales</taxon>
        <taxon>Rhodanobacteraceae</taxon>
        <taxon>Dokdonella</taxon>
    </lineage>
</organism>